<dbReference type="EMBL" id="JACHHT010000002">
    <property type="protein sequence ID" value="MBB6522531.1"/>
    <property type="molecule type" value="Genomic_DNA"/>
</dbReference>
<keyword evidence="1" id="KW-0732">Signal</keyword>
<dbReference type="SUPFAM" id="SSF51695">
    <property type="entry name" value="PLC-like phosphodiesterases"/>
    <property type="match status" value="1"/>
</dbReference>
<dbReference type="PROSITE" id="PS50007">
    <property type="entry name" value="PIPLC_X_DOMAIN"/>
    <property type="match status" value="1"/>
</dbReference>
<feature type="signal peptide" evidence="1">
    <location>
        <begin position="1"/>
        <end position="29"/>
    </location>
</feature>
<dbReference type="GO" id="GO:0006629">
    <property type="term" value="P:lipid metabolic process"/>
    <property type="evidence" value="ECO:0007669"/>
    <property type="project" value="InterPro"/>
</dbReference>
<dbReference type="AlphaFoldDB" id="A0A7X0JWE9"/>
<proteinExistence type="predicted"/>
<feature type="chain" id="PRO_5031127936" evidence="1">
    <location>
        <begin position="30"/>
        <end position="333"/>
    </location>
</feature>
<gene>
    <name evidence="2" type="ORF">HNR48_002816</name>
</gene>
<evidence type="ECO:0000313" key="3">
    <source>
        <dbReference type="Proteomes" id="UP000528457"/>
    </source>
</evidence>
<keyword evidence="3" id="KW-1185">Reference proteome</keyword>
<dbReference type="Gene3D" id="3.20.20.190">
    <property type="entry name" value="Phosphatidylinositol (PI) phosphodiesterase"/>
    <property type="match status" value="1"/>
</dbReference>
<dbReference type="InParanoid" id="A0A7X0JWE9"/>
<name>A0A7X0JWE9_9GAMM</name>
<dbReference type="InterPro" id="IPR032075">
    <property type="entry name" value="PI-PLC-C1"/>
</dbReference>
<dbReference type="Proteomes" id="UP000528457">
    <property type="component" value="Unassembled WGS sequence"/>
</dbReference>
<dbReference type="GO" id="GO:0008081">
    <property type="term" value="F:phosphoric diester hydrolase activity"/>
    <property type="evidence" value="ECO:0007669"/>
    <property type="project" value="InterPro"/>
</dbReference>
<dbReference type="Pfam" id="PF16670">
    <property type="entry name" value="PI-PLC-C1"/>
    <property type="match status" value="1"/>
</dbReference>
<reference evidence="2 3" key="1">
    <citation type="submission" date="2020-08" db="EMBL/GenBank/DDBJ databases">
        <title>Genomic Encyclopedia of Type Strains, Phase IV (KMG-IV): sequencing the most valuable type-strain genomes for metagenomic binning, comparative biology and taxonomic classification.</title>
        <authorList>
            <person name="Goeker M."/>
        </authorList>
    </citation>
    <scope>NUCLEOTIDE SEQUENCE [LARGE SCALE GENOMIC DNA]</scope>
    <source>
        <strain evidence="2 3">DSM 22368</strain>
    </source>
</reference>
<evidence type="ECO:0000256" key="1">
    <source>
        <dbReference type="SAM" id="SignalP"/>
    </source>
</evidence>
<dbReference type="InterPro" id="IPR017946">
    <property type="entry name" value="PLC-like_Pdiesterase_TIM-brl"/>
</dbReference>
<evidence type="ECO:0000313" key="2">
    <source>
        <dbReference type="EMBL" id="MBB6522531.1"/>
    </source>
</evidence>
<protein>
    <submittedName>
        <fullName evidence="2">Uncharacterized protein</fullName>
    </submittedName>
</protein>
<organism evidence="2 3">
    <name type="scientific">Pseudoteredinibacter isoporae</name>
    <dbReference type="NCBI Taxonomy" id="570281"/>
    <lineage>
        <taxon>Bacteria</taxon>
        <taxon>Pseudomonadati</taxon>
        <taxon>Pseudomonadota</taxon>
        <taxon>Gammaproteobacteria</taxon>
        <taxon>Cellvibrionales</taxon>
        <taxon>Cellvibrionaceae</taxon>
        <taxon>Pseudoteredinibacter</taxon>
    </lineage>
</organism>
<comment type="caution">
    <text evidence="2">The sequence shown here is derived from an EMBL/GenBank/DDBJ whole genome shotgun (WGS) entry which is preliminary data.</text>
</comment>
<accession>A0A7X0JWE9</accession>
<dbReference type="RefSeq" id="WP_166845711.1">
    <property type="nucleotide sequence ID" value="NZ_JAAONY010000002.1"/>
</dbReference>
<sequence length="333" mass="37515">MNHFSAPHVLKALLTALSVSTLIASPAQGETLNTLPFDQVYHMMPHNSYEYRLGENSSPGLGLLLDKGYRSLEIDLFNRPGSNNDFVSHEGPGSRNSCKANSQNGSLNDCLQNIAQWLSENPIQEPISLFLDLKDMPSWNVEEFVSLEKNLKEQLAEAGLIQPQDLLNWTRQHTQQSFNLRHNIANSGWPNSQDMLKLGQIIVFYTAGSPEFYQSIIESQTSELAGFPCPNVKRAADFSAKGKFTGMNTDSSHWVVCGNVQWENDAQARAFLKAARDNHQINHIWEVEAELDFDRLTDLQKALSYGAQFINRNDFSQPEDFNGKVKKRGKLNR</sequence>